<reference evidence="1" key="1">
    <citation type="submission" date="2019-11" db="EMBL/GenBank/DDBJ databases">
        <title>Nori genome reveals adaptations in red seaweeds to the harsh intertidal environment.</title>
        <authorList>
            <person name="Wang D."/>
            <person name="Mao Y."/>
        </authorList>
    </citation>
    <scope>NUCLEOTIDE SEQUENCE</scope>
    <source>
        <tissue evidence="1">Gametophyte</tissue>
    </source>
</reference>
<proteinExistence type="predicted"/>
<keyword evidence="2" id="KW-1185">Reference proteome</keyword>
<comment type="caution">
    <text evidence="1">The sequence shown here is derived from an EMBL/GenBank/DDBJ whole genome shotgun (WGS) entry which is preliminary data.</text>
</comment>
<dbReference type="EMBL" id="CM020620">
    <property type="protein sequence ID" value="KAK1868327.1"/>
    <property type="molecule type" value="Genomic_DNA"/>
</dbReference>
<sequence>MSKPSKKTSGYPSAPKSFVSHLLTRSSGQPAPIRAWVQGVVVWFCDTAIAVDDGTGIAVVSLSDKRWWRPDGEFTPSLGLYVGVVGTLKTAPADGGRYLHMAGWRVLDLHEEPSVDELWVAEVIDIRLSAADAVRAT</sequence>
<name>A0ACC3CDR4_PYRYE</name>
<protein>
    <submittedName>
        <fullName evidence="1">Uncharacterized protein</fullName>
    </submittedName>
</protein>
<evidence type="ECO:0000313" key="1">
    <source>
        <dbReference type="EMBL" id="KAK1868327.1"/>
    </source>
</evidence>
<organism evidence="1 2">
    <name type="scientific">Pyropia yezoensis</name>
    <name type="common">Susabi-nori</name>
    <name type="synonym">Porphyra yezoensis</name>
    <dbReference type="NCBI Taxonomy" id="2788"/>
    <lineage>
        <taxon>Eukaryota</taxon>
        <taxon>Rhodophyta</taxon>
        <taxon>Bangiophyceae</taxon>
        <taxon>Bangiales</taxon>
        <taxon>Bangiaceae</taxon>
        <taxon>Pyropia</taxon>
    </lineage>
</organism>
<accession>A0ACC3CDR4</accession>
<dbReference type="Proteomes" id="UP000798662">
    <property type="component" value="Chromosome 3"/>
</dbReference>
<gene>
    <name evidence="1" type="ORF">I4F81_010817</name>
</gene>
<evidence type="ECO:0000313" key="2">
    <source>
        <dbReference type="Proteomes" id="UP000798662"/>
    </source>
</evidence>